<reference evidence="1 2" key="1">
    <citation type="submission" date="2024-05" db="EMBL/GenBank/DDBJ databases">
        <title>Genome sequencing and assembly of Indian major carp, Cirrhinus mrigala (Hamilton, 1822).</title>
        <authorList>
            <person name="Mohindra V."/>
            <person name="Chowdhury L.M."/>
            <person name="Lal K."/>
            <person name="Jena J.K."/>
        </authorList>
    </citation>
    <scope>NUCLEOTIDE SEQUENCE [LARGE SCALE GENOMIC DNA]</scope>
    <source>
        <strain evidence="1">CM1030</strain>
        <tissue evidence="1">Blood</tissue>
    </source>
</reference>
<feature type="non-terminal residue" evidence="1">
    <location>
        <position position="1"/>
    </location>
</feature>
<accession>A0ABD0RE96</accession>
<gene>
    <name evidence="1" type="ORF">M9458_009790</name>
</gene>
<name>A0ABD0RE96_CIRMR</name>
<comment type="caution">
    <text evidence="1">The sequence shown here is derived from an EMBL/GenBank/DDBJ whole genome shotgun (WGS) entry which is preliminary data.</text>
</comment>
<dbReference type="EMBL" id="JAMKFB020000004">
    <property type="protein sequence ID" value="KAL0196218.1"/>
    <property type="molecule type" value="Genomic_DNA"/>
</dbReference>
<keyword evidence="2" id="KW-1185">Reference proteome</keyword>
<sequence length="51" mass="5559">VKTLLANEIRARYLAKLHMVAGEVNSDSLKKGILYYTLTGMAAESMTDVGD</sequence>
<dbReference type="AlphaFoldDB" id="A0ABD0RE96"/>
<dbReference type="Proteomes" id="UP001529510">
    <property type="component" value="Unassembled WGS sequence"/>
</dbReference>
<proteinExistence type="predicted"/>
<protein>
    <submittedName>
        <fullName evidence="1">Uncharacterized protein</fullName>
    </submittedName>
</protein>
<evidence type="ECO:0000313" key="1">
    <source>
        <dbReference type="EMBL" id="KAL0196218.1"/>
    </source>
</evidence>
<evidence type="ECO:0000313" key="2">
    <source>
        <dbReference type="Proteomes" id="UP001529510"/>
    </source>
</evidence>
<organism evidence="1 2">
    <name type="scientific">Cirrhinus mrigala</name>
    <name type="common">Mrigala</name>
    <dbReference type="NCBI Taxonomy" id="683832"/>
    <lineage>
        <taxon>Eukaryota</taxon>
        <taxon>Metazoa</taxon>
        <taxon>Chordata</taxon>
        <taxon>Craniata</taxon>
        <taxon>Vertebrata</taxon>
        <taxon>Euteleostomi</taxon>
        <taxon>Actinopterygii</taxon>
        <taxon>Neopterygii</taxon>
        <taxon>Teleostei</taxon>
        <taxon>Ostariophysi</taxon>
        <taxon>Cypriniformes</taxon>
        <taxon>Cyprinidae</taxon>
        <taxon>Labeoninae</taxon>
        <taxon>Labeonini</taxon>
        <taxon>Cirrhinus</taxon>
    </lineage>
</organism>